<feature type="transmembrane region" description="Helical" evidence="1">
    <location>
        <begin position="121"/>
        <end position="141"/>
    </location>
</feature>
<feature type="transmembrane region" description="Helical" evidence="1">
    <location>
        <begin position="298"/>
        <end position="317"/>
    </location>
</feature>
<feature type="transmembrane region" description="Helical" evidence="1">
    <location>
        <begin position="70"/>
        <end position="86"/>
    </location>
</feature>
<feature type="transmembrane region" description="Helical" evidence="1">
    <location>
        <begin position="389"/>
        <end position="410"/>
    </location>
</feature>
<organism evidence="2 3">
    <name type="scientific">Streptococcus acidominimus</name>
    <dbReference type="NCBI Taxonomy" id="1326"/>
    <lineage>
        <taxon>Bacteria</taxon>
        <taxon>Bacillati</taxon>
        <taxon>Bacillota</taxon>
        <taxon>Bacilli</taxon>
        <taxon>Lactobacillales</taxon>
        <taxon>Streptococcaceae</taxon>
        <taxon>Streptococcus</taxon>
    </lineage>
</organism>
<feature type="transmembrane region" description="Helical" evidence="1">
    <location>
        <begin position="338"/>
        <end position="359"/>
    </location>
</feature>
<dbReference type="EMBL" id="LT906454">
    <property type="protein sequence ID" value="SNV36151.1"/>
    <property type="molecule type" value="Genomic_DNA"/>
</dbReference>
<dbReference type="OrthoDB" id="2223324at2"/>
<dbReference type="RefSeq" id="WP_157737818.1">
    <property type="nucleotide sequence ID" value="NZ_LT906454.1"/>
</dbReference>
<feature type="transmembrane region" description="Helical" evidence="1">
    <location>
        <begin position="161"/>
        <end position="183"/>
    </location>
</feature>
<keyword evidence="1" id="KW-1133">Transmembrane helix</keyword>
<feature type="transmembrane region" description="Helical" evidence="1">
    <location>
        <begin position="41"/>
        <end position="60"/>
    </location>
</feature>
<dbReference type="KEGG" id="saco:SAME_00558"/>
<name>A0A239WNS3_STRAI</name>
<gene>
    <name evidence="2" type="ORF">SAMEA4504048_00558</name>
</gene>
<dbReference type="Proteomes" id="UP000215144">
    <property type="component" value="Chromosome 1"/>
</dbReference>
<accession>A0A239WNS3</accession>
<evidence type="ECO:0008006" key="4">
    <source>
        <dbReference type="Google" id="ProtNLM"/>
    </source>
</evidence>
<proteinExistence type="predicted"/>
<dbReference type="AlphaFoldDB" id="A0A239WNS3"/>
<keyword evidence="1" id="KW-0472">Membrane</keyword>
<keyword evidence="1" id="KW-0812">Transmembrane</keyword>
<reference evidence="2 3" key="1">
    <citation type="submission" date="2017-06" db="EMBL/GenBank/DDBJ databases">
        <authorList>
            <consortium name="Pathogen Informatics"/>
        </authorList>
    </citation>
    <scope>NUCLEOTIDE SEQUENCE [LARGE SCALE GENOMIC DNA]</scope>
    <source>
        <strain evidence="2 3">NCTC11291</strain>
    </source>
</reference>
<feature type="transmembrane region" description="Helical" evidence="1">
    <location>
        <begin position="273"/>
        <end position="292"/>
    </location>
</feature>
<feature type="transmembrane region" description="Helical" evidence="1">
    <location>
        <begin position="204"/>
        <end position="227"/>
    </location>
</feature>
<feature type="transmembrane region" description="Helical" evidence="1">
    <location>
        <begin position="12"/>
        <end position="35"/>
    </location>
</feature>
<evidence type="ECO:0000256" key="1">
    <source>
        <dbReference type="SAM" id="Phobius"/>
    </source>
</evidence>
<feature type="transmembrane region" description="Helical" evidence="1">
    <location>
        <begin position="239"/>
        <end position="261"/>
    </location>
</feature>
<protein>
    <recommendedName>
        <fullName evidence="4">Beta-carotene 15,15'-monooxygenase</fullName>
    </recommendedName>
</protein>
<sequence>MKKAGLAIKYLLALFPSVVTLTMIVVGIISFPVSLISNLDLVSSEIIIIVLMIICGVRFFRSGISKQWQVLYWFTSILTIFLFFVWSKRAILIQPLQITVPLVLFEKNLQNLRKYINDNISAFFWLNVYDSIFICLNFLVGTNKHISENIQKILVPLNIPISYADAVLGAFFLFFWLLLAPVFRSWFGIHFFRKQNPISLPADRVLWGTYLLGYFLSLAILTIYINTYFTISQINSNPIFIMLVYTIYLSSNVFLWNPVYVSLINLGENKDKLISNWILSSLILVLLVLVDQVESDTIGILTWFLPILLPNFIGELYKISDKYQRGEKVSHSLKMEKHLYHLTMISFNTLLIFNIISIISVTDEGEHKFKQFVISTLSGLLKTDSSSGVVLSLFSSLIMVLFSLFLAWWLSKGIVKLLKNIYLDPSKGYFN</sequence>
<evidence type="ECO:0000313" key="2">
    <source>
        <dbReference type="EMBL" id="SNV36151.1"/>
    </source>
</evidence>
<evidence type="ECO:0000313" key="3">
    <source>
        <dbReference type="Proteomes" id="UP000215144"/>
    </source>
</evidence>